<feature type="transmembrane region" description="Helical" evidence="8">
    <location>
        <begin position="27"/>
        <end position="46"/>
    </location>
</feature>
<evidence type="ECO:0000313" key="10">
    <source>
        <dbReference type="Proteomes" id="UP000633136"/>
    </source>
</evidence>
<dbReference type="InterPro" id="IPR039428">
    <property type="entry name" value="NUOK/Mnh_C1-like"/>
</dbReference>
<dbReference type="PANTHER" id="PTHR34583">
    <property type="entry name" value="ANTIPORTER SUBUNIT MNHC2-RELATED"/>
    <property type="match status" value="1"/>
</dbReference>
<dbReference type="RefSeq" id="WP_188682135.1">
    <property type="nucleotide sequence ID" value="NZ_BMIS01000001.1"/>
</dbReference>
<feature type="compositionally biased region" description="Low complexity" evidence="7">
    <location>
        <begin position="131"/>
        <end position="140"/>
    </location>
</feature>
<keyword evidence="3" id="KW-1003">Cell membrane</keyword>
<keyword evidence="4 8" id="KW-0812">Transmembrane</keyword>
<evidence type="ECO:0000256" key="6">
    <source>
        <dbReference type="ARBA" id="ARBA00023136"/>
    </source>
</evidence>
<evidence type="ECO:0000256" key="3">
    <source>
        <dbReference type="ARBA" id="ARBA00022475"/>
    </source>
</evidence>
<organism evidence="9 10">
    <name type="scientific">Nesterenkonia cremea</name>
    <dbReference type="NCBI Taxonomy" id="1882340"/>
    <lineage>
        <taxon>Bacteria</taxon>
        <taxon>Bacillati</taxon>
        <taxon>Actinomycetota</taxon>
        <taxon>Actinomycetes</taxon>
        <taxon>Micrococcales</taxon>
        <taxon>Micrococcaceae</taxon>
        <taxon>Nesterenkonia</taxon>
    </lineage>
</organism>
<dbReference type="Gene3D" id="1.10.287.3510">
    <property type="match status" value="1"/>
</dbReference>
<comment type="similarity">
    <text evidence="2">Belongs to the CPA3 antiporters (TC 2.A.63) subunit C family.</text>
</comment>
<evidence type="ECO:0000256" key="2">
    <source>
        <dbReference type="ARBA" id="ARBA00010388"/>
    </source>
</evidence>
<keyword evidence="6 8" id="KW-0472">Membrane</keyword>
<dbReference type="InterPro" id="IPR050601">
    <property type="entry name" value="CPA3_antiporter_subunitC"/>
</dbReference>
<evidence type="ECO:0000256" key="4">
    <source>
        <dbReference type="ARBA" id="ARBA00022692"/>
    </source>
</evidence>
<gene>
    <name evidence="9" type="ORF">GCM10011401_02220</name>
</gene>
<evidence type="ECO:0000256" key="7">
    <source>
        <dbReference type="SAM" id="MobiDB-lite"/>
    </source>
</evidence>
<name>A0A917AKG1_9MICC</name>
<dbReference type="GO" id="GO:0005886">
    <property type="term" value="C:plasma membrane"/>
    <property type="evidence" value="ECO:0007669"/>
    <property type="project" value="UniProtKB-SubCell"/>
</dbReference>
<evidence type="ECO:0000256" key="5">
    <source>
        <dbReference type="ARBA" id="ARBA00022989"/>
    </source>
</evidence>
<keyword evidence="5 8" id="KW-1133">Transmembrane helix</keyword>
<dbReference type="Pfam" id="PF00420">
    <property type="entry name" value="Oxidored_q2"/>
    <property type="match status" value="1"/>
</dbReference>
<feature type="transmembrane region" description="Helical" evidence="8">
    <location>
        <begin position="67"/>
        <end position="89"/>
    </location>
</feature>
<dbReference type="PANTHER" id="PTHR34583:SF2">
    <property type="entry name" value="ANTIPORTER SUBUNIT MNHC2-RELATED"/>
    <property type="match status" value="1"/>
</dbReference>
<evidence type="ECO:0008006" key="11">
    <source>
        <dbReference type="Google" id="ProtNLM"/>
    </source>
</evidence>
<evidence type="ECO:0000256" key="1">
    <source>
        <dbReference type="ARBA" id="ARBA00004651"/>
    </source>
</evidence>
<feature type="region of interest" description="Disordered" evidence="7">
    <location>
        <begin position="94"/>
        <end position="149"/>
    </location>
</feature>
<reference evidence="9" key="1">
    <citation type="journal article" date="2014" name="Int. J. Syst. Evol. Microbiol.">
        <title>Complete genome sequence of Corynebacterium casei LMG S-19264T (=DSM 44701T), isolated from a smear-ripened cheese.</title>
        <authorList>
            <consortium name="US DOE Joint Genome Institute (JGI-PGF)"/>
            <person name="Walter F."/>
            <person name="Albersmeier A."/>
            <person name="Kalinowski J."/>
            <person name="Ruckert C."/>
        </authorList>
    </citation>
    <scope>NUCLEOTIDE SEQUENCE</scope>
    <source>
        <strain evidence="9">CGMCC 1.15388</strain>
    </source>
</reference>
<reference evidence="9" key="2">
    <citation type="submission" date="2020-09" db="EMBL/GenBank/DDBJ databases">
        <authorList>
            <person name="Sun Q."/>
            <person name="Zhou Y."/>
        </authorList>
    </citation>
    <scope>NUCLEOTIDE SEQUENCE</scope>
    <source>
        <strain evidence="9">CGMCC 1.15388</strain>
    </source>
</reference>
<evidence type="ECO:0000313" key="9">
    <source>
        <dbReference type="EMBL" id="GGE59045.1"/>
    </source>
</evidence>
<keyword evidence="10" id="KW-1185">Reference proteome</keyword>
<comment type="subcellular location">
    <subcellularLocation>
        <location evidence="1">Cell membrane</location>
        <topology evidence="1">Multi-pass membrane protein</topology>
    </subcellularLocation>
</comment>
<proteinExistence type="inferred from homology"/>
<dbReference type="Proteomes" id="UP000633136">
    <property type="component" value="Unassembled WGS sequence"/>
</dbReference>
<dbReference type="EMBL" id="BMIS01000001">
    <property type="protein sequence ID" value="GGE59045.1"/>
    <property type="molecule type" value="Genomic_DNA"/>
</dbReference>
<comment type="caution">
    <text evidence="9">The sequence shown here is derived from an EMBL/GenBank/DDBJ whole genome shotgun (WGS) entry which is preliminary data.</text>
</comment>
<dbReference type="AlphaFoldDB" id="A0A917AKG1"/>
<sequence length="149" mass="15075">MSAAVLVAVLAAGGVYLLLQKGLVRAALGFILIGHAANVIILAAGGQEQREPAYVGENLPAGGLADPLLQAFALTAIVITFALTVYLFAMAGHGGDEDGQPSDAEPSDADEDHGTVIDEPPADSGDTDPIGTTSTGSRPTGRTEGREHA</sequence>
<accession>A0A917AKG1</accession>
<protein>
    <recommendedName>
        <fullName evidence="11">Cation:proton antiporter</fullName>
    </recommendedName>
</protein>
<feature type="compositionally biased region" description="Acidic residues" evidence="7">
    <location>
        <begin position="97"/>
        <end position="111"/>
    </location>
</feature>
<evidence type="ECO:0000256" key="8">
    <source>
        <dbReference type="SAM" id="Phobius"/>
    </source>
</evidence>